<keyword evidence="4" id="KW-1185">Reference proteome</keyword>
<evidence type="ECO:0000313" key="3">
    <source>
        <dbReference type="EMBL" id="KAK7018416.1"/>
    </source>
</evidence>
<organism evidence="3 4">
    <name type="scientific">Favolaschia claudopus</name>
    <dbReference type="NCBI Taxonomy" id="2862362"/>
    <lineage>
        <taxon>Eukaryota</taxon>
        <taxon>Fungi</taxon>
        <taxon>Dikarya</taxon>
        <taxon>Basidiomycota</taxon>
        <taxon>Agaricomycotina</taxon>
        <taxon>Agaricomycetes</taxon>
        <taxon>Agaricomycetidae</taxon>
        <taxon>Agaricales</taxon>
        <taxon>Marasmiineae</taxon>
        <taxon>Mycenaceae</taxon>
        <taxon>Favolaschia</taxon>
    </lineage>
</organism>
<feature type="compositionally biased region" description="Acidic residues" evidence="1">
    <location>
        <begin position="320"/>
        <end position="334"/>
    </location>
</feature>
<evidence type="ECO:0000256" key="1">
    <source>
        <dbReference type="SAM" id="MobiDB-lite"/>
    </source>
</evidence>
<feature type="region of interest" description="Disordered" evidence="1">
    <location>
        <begin position="313"/>
        <end position="334"/>
    </location>
</feature>
<dbReference type="SMART" id="SM00225">
    <property type="entry name" value="BTB"/>
    <property type="match status" value="1"/>
</dbReference>
<proteinExistence type="predicted"/>
<evidence type="ECO:0000259" key="2">
    <source>
        <dbReference type="PROSITE" id="PS50097"/>
    </source>
</evidence>
<sequence length="334" mass="37243">MHTTHDANQTQSEGAELTRVEDLWFPTDIIVIRAESTIFRVFSGVLAAKSSVFRDMIAFPQPSEADTENMDGHPVVRLHDKPEDVEVFLRALYDSEYFMPPPSPVTLQALLAILRLSHKYDVPYLHRRALDHLNADGFYRRTYEETKVGHIDYGIVPLMASLSVIIAATQVKADWLLPYTYYCAATYSPEELSQHVDGETHDCALKALTAHAHLVRGAIDISCYLTTGPSTCTTIMKCPAARKASLSQLLETLSDSYISPLPPSEDLQNFEDNGACSNCLADAKTKQHEAASKFWDELPQIFGLPPWKDLRAMKRAAMGQDDESSDEESGDESD</sequence>
<comment type="caution">
    <text evidence="3">The sequence shown here is derived from an EMBL/GenBank/DDBJ whole genome shotgun (WGS) entry which is preliminary data.</text>
</comment>
<dbReference type="PROSITE" id="PS50097">
    <property type="entry name" value="BTB"/>
    <property type="match status" value="1"/>
</dbReference>
<feature type="domain" description="BTB" evidence="2">
    <location>
        <begin position="27"/>
        <end position="101"/>
    </location>
</feature>
<dbReference type="SUPFAM" id="SSF54695">
    <property type="entry name" value="POZ domain"/>
    <property type="match status" value="1"/>
</dbReference>
<accession>A0AAW0AZC5</accession>
<dbReference type="InterPro" id="IPR000210">
    <property type="entry name" value="BTB/POZ_dom"/>
</dbReference>
<dbReference type="CDD" id="cd18186">
    <property type="entry name" value="BTB_POZ_ZBTB_KLHL-like"/>
    <property type="match status" value="1"/>
</dbReference>
<dbReference type="Proteomes" id="UP001362999">
    <property type="component" value="Unassembled WGS sequence"/>
</dbReference>
<reference evidence="3 4" key="1">
    <citation type="journal article" date="2024" name="J Genomics">
        <title>Draft genome sequencing and assembly of Favolaschia claudopus CIRM-BRFM 2984 isolated from oak limbs.</title>
        <authorList>
            <person name="Navarro D."/>
            <person name="Drula E."/>
            <person name="Chaduli D."/>
            <person name="Cazenave R."/>
            <person name="Ahrendt S."/>
            <person name="Wang J."/>
            <person name="Lipzen A."/>
            <person name="Daum C."/>
            <person name="Barry K."/>
            <person name="Grigoriev I.V."/>
            <person name="Favel A."/>
            <person name="Rosso M.N."/>
            <person name="Martin F."/>
        </authorList>
    </citation>
    <scope>NUCLEOTIDE SEQUENCE [LARGE SCALE GENOMIC DNA]</scope>
    <source>
        <strain evidence="3 4">CIRM-BRFM 2984</strain>
    </source>
</reference>
<dbReference type="InterPro" id="IPR011333">
    <property type="entry name" value="SKP1/BTB/POZ_sf"/>
</dbReference>
<dbReference type="EMBL" id="JAWWNJ010000046">
    <property type="protein sequence ID" value="KAK7018416.1"/>
    <property type="molecule type" value="Genomic_DNA"/>
</dbReference>
<protein>
    <submittedName>
        <fullName evidence="3">BTB domain-containing protein</fullName>
    </submittedName>
</protein>
<gene>
    <name evidence="3" type="ORF">R3P38DRAFT_3274502</name>
</gene>
<dbReference type="Gene3D" id="3.30.710.10">
    <property type="entry name" value="Potassium Channel Kv1.1, Chain A"/>
    <property type="match status" value="1"/>
</dbReference>
<dbReference type="Pfam" id="PF00651">
    <property type="entry name" value="BTB"/>
    <property type="match status" value="1"/>
</dbReference>
<dbReference type="AlphaFoldDB" id="A0AAW0AZC5"/>
<name>A0AAW0AZC5_9AGAR</name>
<evidence type="ECO:0000313" key="4">
    <source>
        <dbReference type="Proteomes" id="UP001362999"/>
    </source>
</evidence>